<comment type="caution">
    <text evidence="7">The sequence shown here is derived from an EMBL/GenBank/DDBJ whole genome shotgun (WGS) entry which is preliminary data.</text>
</comment>
<name>A0AAN9NQJ0_PHACN</name>
<evidence type="ECO:0000256" key="5">
    <source>
        <dbReference type="ARBA" id="ARBA00023136"/>
    </source>
</evidence>
<dbReference type="Pfam" id="PF04145">
    <property type="entry name" value="Ctr"/>
    <property type="match status" value="1"/>
</dbReference>
<dbReference type="GO" id="GO:0005375">
    <property type="term" value="F:copper ion transmembrane transporter activity"/>
    <property type="evidence" value="ECO:0007669"/>
    <property type="project" value="UniProtKB-UniRule"/>
</dbReference>
<evidence type="ECO:0000256" key="1">
    <source>
        <dbReference type="ARBA" id="ARBA00006921"/>
    </source>
</evidence>
<keyword evidence="6" id="KW-0406">Ion transport</keyword>
<keyword evidence="2 6" id="KW-0812">Transmembrane</keyword>
<protein>
    <recommendedName>
        <fullName evidence="6">Copper transport protein</fullName>
    </recommendedName>
</protein>
<organism evidence="7 8">
    <name type="scientific">Phaseolus coccineus</name>
    <name type="common">Scarlet runner bean</name>
    <name type="synonym">Phaseolus multiflorus</name>
    <dbReference type="NCBI Taxonomy" id="3886"/>
    <lineage>
        <taxon>Eukaryota</taxon>
        <taxon>Viridiplantae</taxon>
        <taxon>Streptophyta</taxon>
        <taxon>Embryophyta</taxon>
        <taxon>Tracheophyta</taxon>
        <taxon>Spermatophyta</taxon>
        <taxon>Magnoliopsida</taxon>
        <taxon>eudicotyledons</taxon>
        <taxon>Gunneridae</taxon>
        <taxon>Pentapetalae</taxon>
        <taxon>rosids</taxon>
        <taxon>fabids</taxon>
        <taxon>Fabales</taxon>
        <taxon>Fabaceae</taxon>
        <taxon>Papilionoideae</taxon>
        <taxon>50 kb inversion clade</taxon>
        <taxon>NPAAA clade</taxon>
        <taxon>indigoferoid/millettioid clade</taxon>
        <taxon>Phaseoleae</taxon>
        <taxon>Phaseolus</taxon>
    </lineage>
</organism>
<dbReference type="Proteomes" id="UP001374584">
    <property type="component" value="Unassembled WGS sequence"/>
</dbReference>
<comment type="similarity">
    <text evidence="1 6">Belongs to the copper transporter (Ctr) (TC 1.A.56) family. SLC31A subfamily.</text>
</comment>
<keyword evidence="6" id="KW-0813">Transport</keyword>
<dbReference type="PANTHER" id="PTHR12483:SF91">
    <property type="entry name" value="COPPER TRANSPORT PROTEIN"/>
    <property type="match status" value="1"/>
</dbReference>
<keyword evidence="8" id="KW-1185">Reference proteome</keyword>
<keyword evidence="3 6" id="KW-0187">Copper transport</keyword>
<feature type="transmembrane region" description="Helical" evidence="6">
    <location>
        <begin position="24"/>
        <end position="44"/>
    </location>
</feature>
<dbReference type="InterPro" id="IPR007274">
    <property type="entry name" value="Cop_transporter"/>
</dbReference>
<dbReference type="EMBL" id="JAYMYR010000002">
    <property type="protein sequence ID" value="KAK7377156.1"/>
    <property type="molecule type" value="Genomic_DNA"/>
</dbReference>
<keyword evidence="6" id="KW-0186">Copper</keyword>
<feature type="transmembrane region" description="Helical" evidence="6">
    <location>
        <begin position="110"/>
        <end position="126"/>
    </location>
</feature>
<evidence type="ECO:0000256" key="3">
    <source>
        <dbReference type="ARBA" id="ARBA00022796"/>
    </source>
</evidence>
<evidence type="ECO:0000256" key="2">
    <source>
        <dbReference type="ARBA" id="ARBA00022692"/>
    </source>
</evidence>
<dbReference type="GO" id="GO:0005886">
    <property type="term" value="C:plasma membrane"/>
    <property type="evidence" value="ECO:0007669"/>
    <property type="project" value="TreeGrafter"/>
</dbReference>
<evidence type="ECO:0000313" key="8">
    <source>
        <dbReference type="Proteomes" id="UP001374584"/>
    </source>
</evidence>
<evidence type="ECO:0000313" key="7">
    <source>
        <dbReference type="EMBL" id="KAK7377156.1"/>
    </source>
</evidence>
<sequence length="144" mass="16130">MMHMTFYWGKKVTILIHSWKTDSWMSYILSLLACLVVAAFYQYLENRRIRLKLVTGDRRASPAEIRIPFLWGAAGNKTTLGVKFAEAVLFGVNSGIGFLLMLAIMSFNGGVLVAVVVGLTIGYFLFRDERECDSIVVDSSCAYD</sequence>
<proteinExistence type="inferred from homology"/>
<keyword evidence="4 6" id="KW-1133">Transmembrane helix</keyword>
<keyword evidence="5 6" id="KW-0472">Membrane</keyword>
<accession>A0AAN9NQJ0</accession>
<evidence type="ECO:0000256" key="4">
    <source>
        <dbReference type="ARBA" id="ARBA00022989"/>
    </source>
</evidence>
<dbReference type="AlphaFoldDB" id="A0AAN9NQJ0"/>
<gene>
    <name evidence="7" type="ORF">VNO80_02576</name>
</gene>
<evidence type="ECO:0000256" key="6">
    <source>
        <dbReference type="RuleBase" id="RU367022"/>
    </source>
</evidence>
<reference evidence="7 8" key="1">
    <citation type="submission" date="2024-01" db="EMBL/GenBank/DDBJ databases">
        <title>The genomes of 5 underutilized Papilionoideae crops provide insights into root nodulation and disease resistanc.</title>
        <authorList>
            <person name="Jiang F."/>
        </authorList>
    </citation>
    <scope>NUCLEOTIDE SEQUENCE [LARGE SCALE GENOMIC DNA]</scope>
    <source>
        <strain evidence="7">JINMINGXINNONG_FW02</strain>
        <tissue evidence="7">Leaves</tissue>
    </source>
</reference>
<comment type="subcellular location">
    <subcellularLocation>
        <location evidence="6">Membrane</location>
        <topology evidence="6">Multi-pass membrane protein</topology>
    </subcellularLocation>
</comment>
<dbReference type="PANTHER" id="PTHR12483">
    <property type="entry name" value="SOLUTE CARRIER FAMILY 31 COPPER TRANSPORTERS"/>
    <property type="match status" value="1"/>
</dbReference>